<organism evidence="5 6">
    <name type="scientific">Commensalibacter melissae</name>
    <dbReference type="NCBI Taxonomy" id="2070537"/>
    <lineage>
        <taxon>Bacteria</taxon>
        <taxon>Pseudomonadati</taxon>
        <taxon>Pseudomonadota</taxon>
        <taxon>Alphaproteobacteria</taxon>
        <taxon>Acetobacterales</taxon>
        <taxon>Acetobacteraceae</taxon>
    </lineage>
</organism>
<dbReference type="RefSeq" id="WP_110439294.1">
    <property type="nucleotide sequence ID" value="NZ_CP046393.1"/>
</dbReference>
<dbReference type="Proteomes" id="UP000247565">
    <property type="component" value="Unassembled WGS sequence"/>
</dbReference>
<keyword evidence="3" id="KW-1015">Disulfide bond</keyword>
<gene>
    <name evidence="5" type="ORF">DK869_07050</name>
</gene>
<comment type="similarity">
    <text evidence="1">Belongs to the SCO1/2 family.</text>
</comment>
<feature type="binding site" evidence="2">
    <location>
        <position position="83"/>
    </location>
    <ligand>
        <name>Cu cation</name>
        <dbReference type="ChEBI" id="CHEBI:23378"/>
    </ligand>
</feature>
<evidence type="ECO:0000256" key="4">
    <source>
        <dbReference type="SAM" id="Phobius"/>
    </source>
</evidence>
<accession>A0A318N1S8</accession>
<keyword evidence="6" id="KW-1185">Reference proteome</keyword>
<evidence type="ECO:0000256" key="3">
    <source>
        <dbReference type="PIRSR" id="PIRSR603782-2"/>
    </source>
</evidence>
<dbReference type="EMBL" id="QGLT01000003">
    <property type="protein sequence ID" value="PXZ00371.1"/>
    <property type="molecule type" value="Genomic_DNA"/>
</dbReference>
<reference evidence="5 6" key="1">
    <citation type="submission" date="2018-05" db="EMBL/GenBank/DDBJ databases">
        <title>Reference genomes for bee gut microbiota database.</title>
        <authorList>
            <person name="Ellegaard K.M."/>
        </authorList>
    </citation>
    <scope>NUCLEOTIDE SEQUENCE [LARGE SCALE GENOMIC DNA]</scope>
    <source>
        <strain evidence="5 6">ESL0284</strain>
    </source>
</reference>
<keyword evidence="2" id="KW-0479">Metal-binding</keyword>
<feature type="disulfide bond" description="Redox-active" evidence="3">
    <location>
        <begin position="78"/>
        <end position="83"/>
    </location>
</feature>
<evidence type="ECO:0000256" key="2">
    <source>
        <dbReference type="PIRSR" id="PIRSR603782-1"/>
    </source>
</evidence>
<evidence type="ECO:0000256" key="1">
    <source>
        <dbReference type="ARBA" id="ARBA00010996"/>
    </source>
</evidence>
<dbReference type="Pfam" id="PF02630">
    <property type="entry name" value="SCO1-SenC"/>
    <property type="match status" value="1"/>
</dbReference>
<dbReference type="OrthoDB" id="9790194at2"/>
<feature type="binding site" evidence="2">
    <location>
        <position position="78"/>
    </location>
    <ligand>
        <name>Cu cation</name>
        <dbReference type="ChEBI" id="CHEBI:23378"/>
    </ligand>
</feature>
<dbReference type="PANTHER" id="PTHR12151">
    <property type="entry name" value="ELECTRON TRANSPORT PROTIN SCO1/SENC FAMILY MEMBER"/>
    <property type="match status" value="1"/>
</dbReference>
<dbReference type="CDD" id="cd02968">
    <property type="entry name" value="SCO"/>
    <property type="match status" value="1"/>
</dbReference>
<evidence type="ECO:0008006" key="7">
    <source>
        <dbReference type="Google" id="ProtNLM"/>
    </source>
</evidence>
<dbReference type="PANTHER" id="PTHR12151:SF25">
    <property type="entry name" value="LINALOOL DEHYDRATASE_ISOMERASE DOMAIN-CONTAINING PROTEIN"/>
    <property type="match status" value="1"/>
</dbReference>
<keyword evidence="4" id="KW-1133">Transmembrane helix</keyword>
<sequence length="202" mass="22756">MPQNQKKSIWIISFLFIAFIIGMMFLGIKFTANHTAVAPENSNIIGGGFQLISPAGSIVNDGIFRGKWMLMYFGATRCPHNQCRKDLIKMGEIINHLENKASQLVPIFISFDSNYDTPSRLMLSMKTYNDKIIALTGGELALRDISILYHVSIKKAPINSDISLVEPYDQFILMDPEGKYRTSIQTGTETHRIVETLESIIH</sequence>
<evidence type="ECO:0000313" key="5">
    <source>
        <dbReference type="EMBL" id="PXZ00371.1"/>
    </source>
</evidence>
<dbReference type="InterPro" id="IPR036249">
    <property type="entry name" value="Thioredoxin-like_sf"/>
</dbReference>
<feature type="transmembrane region" description="Helical" evidence="4">
    <location>
        <begin position="9"/>
        <end position="28"/>
    </location>
</feature>
<dbReference type="SUPFAM" id="SSF52833">
    <property type="entry name" value="Thioredoxin-like"/>
    <property type="match status" value="1"/>
</dbReference>
<keyword evidence="2" id="KW-0186">Copper</keyword>
<dbReference type="Gene3D" id="3.40.30.10">
    <property type="entry name" value="Glutaredoxin"/>
    <property type="match status" value="1"/>
</dbReference>
<keyword evidence="4" id="KW-0812">Transmembrane</keyword>
<dbReference type="AlphaFoldDB" id="A0A318N1S8"/>
<dbReference type="InterPro" id="IPR003782">
    <property type="entry name" value="SCO1/SenC"/>
</dbReference>
<dbReference type="GO" id="GO:0046872">
    <property type="term" value="F:metal ion binding"/>
    <property type="evidence" value="ECO:0007669"/>
    <property type="project" value="UniProtKB-KW"/>
</dbReference>
<name>A0A318N1S8_9PROT</name>
<protein>
    <recommendedName>
        <fullName evidence="7">SCO family protein</fullName>
    </recommendedName>
</protein>
<evidence type="ECO:0000313" key="6">
    <source>
        <dbReference type="Proteomes" id="UP000247565"/>
    </source>
</evidence>
<keyword evidence="4" id="KW-0472">Membrane</keyword>
<comment type="caution">
    <text evidence="5">The sequence shown here is derived from an EMBL/GenBank/DDBJ whole genome shotgun (WGS) entry which is preliminary data.</text>
</comment>
<proteinExistence type="inferred from homology"/>